<comment type="caution">
    <text evidence="4">The sequence shown here is derived from an EMBL/GenBank/DDBJ whole genome shotgun (WGS) entry which is preliminary data.</text>
</comment>
<dbReference type="Pfam" id="PF00176">
    <property type="entry name" value="SNF2-rel_dom"/>
    <property type="match status" value="1"/>
</dbReference>
<proteinExistence type="predicted"/>
<evidence type="ECO:0000313" key="4">
    <source>
        <dbReference type="EMBL" id="PRD64540.1"/>
    </source>
</evidence>
<keyword evidence="4" id="KW-0547">Nucleotide-binding</keyword>
<dbReference type="OrthoDB" id="9814088at2"/>
<dbReference type="InterPro" id="IPR041650">
    <property type="entry name" value="HEPN_Swt1"/>
</dbReference>
<protein>
    <submittedName>
        <fullName evidence="4">Helicase</fullName>
    </submittedName>
</protein>
<dbReference type="PROSITE" id="PS51192">
    <property type="entry name" value="HELICASE_ATP_BIND_1"/>
    <property type="match status" value="1"/>
</dbReference>
<keyword evidence="1" id="KW-0378">Hydrolase</keyword>
<evidence type="ECO:0000313" key="5">
    <source>
        <dbReference type="Proteomes" id="UP000238589"/>
    </source>
</evidence>
<evidence type="ECO:0000256" key="1">
    <source>
        <dbReference type="ARBA" id="ARBA00022801"/>
    </source>
</evidence>
<feature type="domain" description="Helicase C-terminal" evidence="3">
    <location>
        <begin position="672"/>
        <end position="860"/>
    </location>
</feature>
<dbReference type="PANTHER" id="PTHR45766">
    <property type="entry name" value="DNA ANNEALING HELICASE AND ENDONUCLEASE ZRANB3 FAMILY MEMBER"/>
    <property type="match status" value="1"/>
</dbReference>
<accession>A0A2S9K241</accession>
<dbReference type="AlphaFoldDB" id="A0A2S9K241"/>
<keyword evidence="5" id="KW-1185">Reference proteome</keyword>
<dbReference type="SUPFAM" id="SSF52540">
    <property type="entry name" value="P-loop containing nucleoside triphosphate hydrolases"/>
    <property type="match status" value="2"/>
</dbReference>
<dbReference type="InterPro" id="IPR038718">
    <property type="entry name" value="SNF2-like_sf"/>
</dbReference>
<evidence type="ECO:0000259" key="2">
    <source>
        <dbReference type="PROSITE" id="PS51192"/>
    </source>
</evidence>
<dbReference type="InterPro" id="IPR000330">
    <property type="entry name" value="SNF2_N"/>
</dbReference>
<dbReference type="EMBL" id="PVLQ01000064">
    <property type="protein sequence ID" value="PRD64540.1"/>
    <property type="molecule type" value="Genomic_DNA"/>
</dbReference>
<dbReference type="Gene3D" id="3.40.50.10810">
    <property type="entry name" value="Tandem AAA-ATPase domain"/>
    <property type="match status" value="1"/>
</dbReference>
<evidence type="ECO:0000259" key="3">
    <source>
        <dbReference type="PROSITE" id="PS51194"/>
    </source>
</evidence>
<dbReference type="GO" id="GO:0004386">
    <property type="term" value="F:helicase activity"/>
    <property type="evidence" value="ECO:0007669"/>
    <property type="project" value="UniProtKB-KW"/>
</dbReference>
<dbReference type="GO" id="GO:0016787">
    <property type="term" value="F:hydrolase activity"/>
    <property type="evidence" value="ECO:0007669"/>
    <property type="project" value="UniProtKB-KW"/>
</dbReference>
<sequence length="1183" mass="132439">MNELLRKSGGVIAHWLEAKLPALSTDWWMEQVVNRLTFQQQRLVEEKRIQSLAGLDLAAVLRVLDQNWSELAGAEPLPREARTWVKELQSVRNRWAHAPAGGLSPTDAFRDADTLERLLEVVSASVDLLAEVGRFKQATLARLVPPAPSSLQEQATSPASSTLVPTHRFSVGQLLCLKSNPAAIFPVLDVLASSGGETRYRVFEGGSRQVYYESQLQALDEAEDSRKLLSANELSALLSSVQLSSPSASSLYSLNSGRVRFVPYQYRPVFKLINADRPRLLVADEVGVGKTIEAGLILKELQARSDIKSVLIICPKALVAERKWELEMKRFDENFVPLTGALLRHCIKETLLSGEWPVQYEKAILPTSLFDNDLLFGKSGKSKSRDPGLLELDPAPKFDLVIVDEAHHIRNPDTFLHQAVRYFADNAEAVVFLSATPVQLGREDLFTLLNVLRPDVIIDPASFSQMAEPNPFINAGIQACRRGGDGWADEVRKQLREVSGTSWGREVLAVNPDFQHIYDGLAEGPDDGLSRIKTIAALEGLYTFSSLINRTRRRDIGEFTTRKAETVTTDFTPSQKELHDDLLSVIARILARLHGNQNVKFMMTTVSRQAASSLYGLAPALQDILEGKLAQLESEDDGEGAEERDHTFIEQIRGDIESLIQRAKRLDPKDPKADAFMHVVRDKLGMPRNKVLVFSTFRHTLRYLVGKLNGAGVRFGLVHGGVSDEERVELRRRFSLPKEDESALDVLLSSEVGCEGLDFQFCDCLVNFDLPWNPMRIEQRIGRIDRYGQTSETVGIFNFVTPGTIDGEIYDRCLSRIGVFQHAIGGNEEILGDITRELHSIAETFSLSEAERSLRLQQLADNNIRQIEEEQQLEQRQGELFGLNIAAASWEQRLEQSRNHWLEPMALGRAVTSYLSRRLGKEQEYLLGDKSIKTLRVGVEGRASLLEDYRRLPRSTDPMNRAWEKWLKGTVPTLQVTFEQEAAVNNPAAVLLSLGHPILRQAAGFLQEPEAVMVKLRVSHDSLPVGVHPFALYRWNRQGVKRDEELVPVVADSQVAAMLLEVLPVSTDAPDLELPTQQVFDELDSVHHQHWLAQSTQHAEDNRQLVGIRIQSLTASFNARKSIFEDLVFRATNDKIRIMKAAELERATVDFDVRVAALRRAAESGDIKATPAIFGILEIRRQA</sequence>
<dbReference type="InterPro" id="IPR027417">
    <property type="entry name" value="P-loop_NTPase"/>
</dbReference>
<dbReference type="GO" id="GO:0005524">
    <property type="term" value="F:ATP binding"/>
    <property type="evidence" value="ECO:0007669"/>
    <property type="project" value="InterPro"/>
</dbReference>
<keyword evidence="4" id="KW-0347">Helicase</keyword>
<dbReference type="Pfam" id="PF00271">
    <property type="entry name" value="Helicase_C"/>
    <property type="match status" value="1"/>
</dbReference>
<dbReference type="PROSITE" id="PS51194">
    <property type="entry name" value="HELICASE_CTER"/>
    <property type="match status" value="1"/>
</dbReference>
<dbReference type="SMART" id="SM00487">
    <property type="entry name" value="DEXDc"/>
    <property type="match status" value="1"/>
</dbReference>
<gene>
    <name evidence="4" type="ORF">C6P64_14450</name>
</gene>
<dbReference type="InterPro" id="IPR001650">
    <property type="entry name" value="Helicase_C-like"/>
</dbReference>
<dbReference type="CDD" id="cd18793">
    <property type="entry name" value="SF2_C_SNF"/>
    <property type="match status" value="1"/>
</dbReference>
<name>A0A2S9K241_9BURK</name>
<reference evidence="4 5" key="1">
    <citation type="submission" date="2018-03" db="EMBL/GenBank/DDBJ databases">
        <title>Comparative genomics illustrates the genes involved in a hyperalkaliphilic mechanisms of Serpentinomonas isolated from highly-alkaline calcium-rich serpentinized springs.</title>
        <authorList>
            <person name="Suzuki S."/>
            <person name="Ishii S."/>
            <person name="Walworth N."/>
            <person name="Bird L."/>
            <person name="Kuenen J.G."/>
            <person name="Nealson K.H."/>
        </authorList>
    </citation>
    <scope>NUCLEOTIDE SEQUENCE [LARGE SCALE GENOMIC DNA]</scope>
    <source>
        <strain evidence="4 5">P1</strain>
    </source>
</reference>
<dbReference type="Pfam" id="PF18731">
    <property type="entry name" value="HEPN_Swt1"/>
    <property type="match status" value="1"/>
</dbReference>
<feature type="domain" description="Helicase ATP-binding" evidence="2">
    <location>
        <begin position="271"/>
        <end position="455"/>
    </location>
</feature>
<dbReference type="PANTHER" id="PTHR45766:SF6">
    <property type="entry name" value="SWI_SNF-RELATED MATRIX-ASSOCIATED ACTIN-DEPENDENT REGULATOR OF CHROMATIN SUBFAMILY A-LIKE PROTEIN 1"/>
    <property type="match status" value="1"/>
</dbReference>
<dbReference type="InterPro" id="IPR049730">
    <property type="entry name" value="SNF2/RAD54-like_C"/>
</dbReference>
<organism evidence="4 5">
    <name type="scientific">Malikia granosa</name>
    <dbReference type="NCBI Taxonomy" id="263067"/>
    <lineage>
        <taxon>Bacteria</taxon>
        <taxon>Pseudomonadati</taxon>
        <taxon>Pseudomonadota</taxon>
        <taxon>Betaproteobacteria</taxon>
        <taxon>Burkholderiales</taxon>
        <taxon>Comamonadaceae</taxon>
        <taxon>Malikia</taxon>
    </lineage>
</organism>
<dbReference type="SMART" id="SM00490">
    <property type="entry name" value="HELICc"/>
    <property type="match status" value="1"/>
</dbReference>
<dbReference type="Gene3D" id="3.40.50.300">
    <property type="entry name" value="P-loop containing nucleotide triphosphate hydrolases"/>
    <property type="match status" value="1"/>
</dbReference>
<dbReference type="Proteomes" id="UP000238589">
    <property type="component" value="Unassembled WGS sequence"/>
</dbReference>
<keyword evidence="4" id="KW-0067">ATP-binding</keyword>
<dbReference type="InterPro" id="IPR014001">
    <property type="entry name" value="Helicase_ATP-bd"/>
</dbReference>